<sequence length="175" mass="20211">MSIVLDGIKVQPYEVNVTVNDAPYKDRYFAELAVQVLNRCETHGPEKIYFVNFISGTGRMKTSYRVIGMKYIAPCQHGHCRLFNSYGSAIQSHEDRQQVALEWYDQLNRDKAFIENLDDENKNAVLNMLKAYISHVQSEKASLFINYLLDTSDLAILKEIGLAFIRFLRYTVMID</sequence>
<dbReference type="Proteomes" id="UP000050482">
    <property type="component" value="Unassembled WGS sequence"/>
</dbReference>
<dbReference type="RefSeq" id="WP_054969737.1">
    <property type="nucleotide sequence ID" value="NZ_LJCO01000056.1"/>
</dbReference>
<accession>A0A0P9D0X4</accession>
<name>A0A0P9D0X4_9BACL</name>
<proteinExistence type="predicted"/>
<organism evidence="1 2">
    <name type="scientific">Alicyclobacillus ferrooxydans</name>
    <dbReference type="NCBI Taxonomy" id="471514"/>
    <lineage>
        <taxon>Bacteria</taxon>
        <taxon>Bacillati</taxon>
        <taxon>Bacillota</taxon>
        <taxon>Bacilli</taxon>
        <taxon>Bacillales</taxon>
        <taxon>Alicyclobacillaceae</taxon>
        <taxon>Alicyclobacillus</taxon>
    </lineage>
</organism>
<gene>
    <name evidence="1" type="ORF">AN477_13725</name>
</gene>
<keyword evidence="2" id="KW-1185">Reference proteome</keyword>
<dbReference type="EMBL" id="LJCO01000056">
    <property type="protein sequence ID" value="KPV43147.1"/>
    <property type="molecule type" value="Genomic_DNA"/>
</dbReference>
<evidence type="ECO:0000313" key="1">
    <source>
        <dbReference type="EMBL" id="KPV43147.1"/>
    </source>
</evidence>
<reference evidence="1 2" key="1">
    <citation type="submission" date="2015-09" db="EMBL/GenBank/DDBJ databases">
        <title>Draft genome sequence of Alicyclobacillus ferrooxydans DSM 22381.</title>
        <authorList>
            <person name="Hemp J."/>
        </authorList>
    </citation>
    <scope>NUCLEOTIDE SEQUENCE [LARGE SCALE GENOMIC DNA]</scope>
    <source>
        <strain evidence="1 2">TC-34</strain>
    </source>
</reference>
<evidence type="ECO:0000313" key="2">
    <source>
        <dbReference type="Proteomes" id="UP000050482"/>
    </source>
</evidence>
<comment type="caution">
    <text evidence="1">The sequence shown here is derived from an EMBL/GenBank/DDBJ whole genome shotgun (WGS) entry which is preliminary data.</text>
</comment>
<dbReference type="PATRIC" id="fig|471514.4.peg.3432"/>
<dbReference type="AlphaFoldDB" id="A0A0P9D0X4"/>
<protein>
    <submittedName>
        <fullName evidence="1">Uncharacterized protein</fullName>
    </submittedName>
</protein>